<sequence>MREAARGRVGVLGVVLGVLGGVGVVGVAATTRDATTTESAWRASWRTGETTDSLLEYNAHARRLVGDAAPIEAWEGAERFLASLDGSLADASVNGCVLHEFNSLPNVESVDVSVRLEYYAMAKTGMLERLGVTCDPRSGRDGGKAWCLGLERSTAFERHRKWWRRLSERYEDGRHPYWLGEYLEFDMDVNEVNPTASVFIEHTPQEDGRHAEYVPALREYLEAIGETASERLYENVQAVIDAAKGEGFSTHMWAAGIMFSRSEKAASGTIDGVRVLIRILQHVPQKVAREDEDGYRSGKMRQIVRLLKMLKWSGDFSELDRIHNYLPQDGWVGCVLHVDVLDRVAKESDSSIIGPRVGVEVPISDPSQNAMPQLSGLVDDGLVDATWWRNFTSALCEPDESVARLPTDQMCAVRQCAVMDNGDLTKIDGIVVCPTITVAVSHFKFIVQPERSLYVKPYISTRRPYRYCLDGDAFSKDHSLPTYHDCDGETFY</sequence>
<proteinExistence type="predicted"/>
<protein>
    <submittedName>
        <fullName evidence="2">Uncharacterized protein</fullName>
    </submittedName>
</protein>
<organism evidence="2">
    <name type="scientific">Ostreococcus tauri</name>
    <name type="common">Marine green alga</name>
    <dbReference type="NCBI Taxonomy" id="70448"/>
    <lineage>
        <taxon>Eukaryota</taxon>
        <taxon>Viridiplantae</taxon>
        <taxon>Chlorophyta</taxon>
        <taxon>Mamiellophyceae</taxon>
        <taxon>Mamiellales</taxon>
        <taxon>Bathycoccaceae</taxon>
        <taxon>Ostreococcus</taxon>
    </lineage>
</organism>
<keyword evidence="1" id="KW-0812">Transmembrane</keyword>
<keyword evidence="1" id="KW-1133">Transmembrane helix</keyword>
<evidence type="ECO:0000313" key="2">
    <source>
        <dbReference type="EMBL" id="OUS46446.1"/>
    </source>
</evidence>
<dbReference type="Proteomes" id="UP000195557">
    <property type="component" value="Unassembled WGS sequence"/>
</dbReference>
<gene>
    <name evidence="2" type="ORF">BE221DRAFT_212575</name>
</gene>
<evidence type="ECO:0000256" key="1">
    <source>
        <dbReference type="SAM" id="Phobius"/>
    </source>
</evidence>
<keyword evidence="1" id="KW-0472">Membrane</keyword>
<dbReference type="EMBL" id="KZ155783">
    <property type="protein sequence ID" value="OUS46446.1"/>
    <property type="molecule type" value="Genomic_DNA"/>
</dbReference>
<feature type="transmembrane region" description="Helical" evidence="1">
    <location>
        <begin position="9"/>
        <end position="29"/>
    </location>
</feature>
<dbReference type="AlphaFoldDB" id="A0A1Y5IAA0"/>
<name>A0A1Y5IAA0_OSTTA</name>
<reference evidence="2" key="1">
    <citation type="submission" date="2017-04" db="EMBL/GenBank/DDBJ databases">
        <title>Population genomics of picophytoplankton unveils novel chromosome hypervariability.</title>
        <authorList>
            <consortium name="DOE Joint Genome Institute"/>
            <person name="Blanc-Mathieu R."/>
            <person name="Krasovec M."/>
            <person name="Hebrard M."/>
            <person name="Yau S."/>
            <person name="Desgranges E."/>
            <person name="Martin J."/>
            <person name="Schackwitz W."/>
            <person name="Kuo A."/>
            <person name="Salin G."/>
            <person name="Donnadieu C."/>
            <person name="Desdevises Y."/>
            <person name="Sanchez-Ferandin S."/>
            <person name="Moreau H."/>
            <person name="Rivals E."/>
            <person name="Grigoriev I.V."/>
            <person name="Grimsley N."/>
            <person name="Eyre-Walker A."/>
            <person name="Piganeau G."/>
        </authorList>
    </citation>
    <scope>NUCLEOTIDE SEQUENCE [LARGE SCALE GENOMIC DNA]</scope>
    <source>
        <strain evidence="2">RCC 1115</strain>
    </source>
</reference>
<accession>A0A1Y5IAA0</accession>